<evidence type="ECO:0000259" key="3">
    <source>
        <dbReference type="PROSITE" id="PS51272"/>
    </source>
</evidence>
<feature type="region of interest" description="Disordered" evidence="2">
    <location>
        <begin position="1"/>
        <end position="34"/>
    </location>
</feature>
<dbReference type="PROSITE" id="PS51272">
    <property type="entry name" value="SLH"/>
    <property type="match status" value="3"/>
</dbReference>
<dbReference type="Pfam" id="PF01510">
    <property type="entry name" value="Amidase_2"/>
    <property type="match status" value="1"/>
</dbReference>
<sequence length="699" mass="74193">MSTHHLDPTPDAAVWPTTAEEPSSEERTPRHGPSRRAVLVASAAAAVVPATGTVLVAAPALADPSVAGGETRIVDVPLADVALIDVEGGVARDLAEQPATMIGVTWPADADVPEVLVQGLDLEGEWSGWIPLEAAEDTETGEGAPGTEVGWIGAVSALRIRAEVDGGDVTEALVAHVVTTSEAPGDQESTLLSGPDATVSQSSQLRTMSATATSAKNPATPTLGSGAPRFVSRATWGSNESSVRGTSSTDRLKAVVIHHTAGTNNYSKSQSAQIIRGIQSYHVGTLGWADIGYNMLVDKYGQIFEGRGGGLHRNIVGAHAYGFNTGSFGISVLGDYSSTTLASAGRRAIAQVAGWKLLSTFQSSVTAKVSWTPGTGTRFPPGEKVSLPRIMGHRDVNYTECPGLNLYRQFGAVRSEAQSYADSGWTKHLAAFEKAGGSAVLGTVVKSAHSTGKYNATVLTKGLVINESGISTAYYCPTATHWQASWGRPSGRPYEDGERVVQAFSFGMSAVNGRYNRFSATKFGDVAPGRDFYFDINDLVDLGVVHGYGGTMYHPDELTRRDHMVVFIYRAMGSPSFTPPKSSPFSDVSSQDTFYKEVCWAAAEKISVGYTDGTFRPADTIRRDAVASLLYYAAGSPPASPKDAAQFSDVSPTSGYATAIGWLAKTGISRGYSNGTFRPRNRVPRDEMAAFLWRWTREV</sequence>
<dbReference type="CDD" id="cd06583">
    <property type="entry name" value="PGRP"/>
    <property type="match status" value="1"/>
</dbReference>
<dbReference type="InterPro" id="IPR002502">
    <property type="entry name" value="Amidase_domain"/>
</dbReference>
<comment type="caution">
    <text evidence="4">The sequence shown here is derived from an EMBL/GenBank/DDBJ whole genome shotgun (WGS) entry which is preliminary data.</text>
</comment>
<dbReference type="InterPro" id="IPR001119">
    <property type="entry name" value="SLH_dom"/>
</dbReference>
<feature type="compositionally biased region" description="Polar residues" evidence="2">
    <location>
        <begin position="181"/>
        <end position="223"/>
    </location>
</feature>
<name>A0ABW0FE76_9MICO</name>
<reference evidence="5" key="1">
    <citation type="journal article" date="2019" name="Int. J. Syst. Evol. Microbiol.">
        <title>The Global Catalogue of Microorganisms (GCM) 10K type strain sequencing project: providing services to taxonomists for standard genome sequencing and annotation.</title>
        <authorList>
            <consortium name="The Broad Institute Genomics Platform"/>
            <consortium name="The Broad Institute Genome Sequencing Center for Infectious Disease"/>
            <person name="Wu L."/>
            <person name="Ma J."/>
        </authorList>
    </citation>
    <scope>NUCLEOTIDE SEQUENCE [LARGE SCALE GENOMIC DNA]</scope>
    <source>
        <strain evidence="5">CGMCC 1.16455</strain>
    </source>
</reference>
<dbReference type="Gene3D" id="3.40.80.10">
    <property type="entry name" value="Peptidoglycan recognition protein-like"/>
    <property type="match status" value="1"/>
</dbReference>
<gene>
    <name evidence="4" type="ORF">ACFPK8_05695</name>
</gene>
<dbReference type="SMART" id="SM00644">
    <property type="entry name" value="Ami_2"/>
    <property type="match status" value="1"/>
</dbReference>
<dbReference type="InterPro" id="IPR015510">
    <property type="entry name" value="PGRP"/>
</dbReference>
<organism evidence="4 5">
    <name type="scientific">Brachybacterium tyrofermentans</name>
    <dbReference type="NCBI Taxonomy" id="47848"/>
    <lineage>
        <taxon>Bacteria</taxon>
        <taxon>Bacillati</taxon>
        <taxon>Actinomycetota</taxon>
        <taxon>Actinomycetes</taxon>
        <taxon>Micrococcales</taxon>
        <taxon>Dermabacteraceae</taxon>
        <taxon>Brachybacterium</taxon>
    </lineage>
</organism>
<evidence type="ECO:0000313" key="5">
    <source>
        <dbReference type="Proteomes" id="UP001595937"/>
    </source>
</evidence>
<dbReference type="SMART" id="SM00701">
    <property type="entry name" value="PGRP"/>
    <property type="match status" value="1"/>
</dbReference>
<evidence type="ECO:0000256" key="1">
    <source>
        <dbReference type="ARBA" id="ARBA00007553"/>
    </source>
</evidence>
<dbReference type="InterPro" id="IPR006311">
    <property type="entry name" value="TAT_signal"/>
</dbReference>
<accession>A0ABW0FE76</accession>
<feature type="region of interest" description="Disordered" evidence="2">
    <location>
        <begin position="181"/>
        <end position="228"/>
    </location>
</feature>
<evidence type="ECO:0000313" key="4">
    <source>
        <dbReference type="EMBL" id="MFC5296998.1"/>
    </source>
</evidence>
<dbReference type="InterPro" id="IPR036505">
    <property type="entry name" value="Amidase/PGRP_sf"/>
</dbReference>
<feature type="domain" description="SLH" evidence="3">
    <location>
        <begin position="643"/>
        <end position="699"/>
    </location>
</feature>
<comment type="similarity">
    <text evidence="1">Belongs to the N-acetylmuramoyl-L-alanine amidase 2 family.</text>
</comment>
<dbReference type="SUPFAM" id="SSF55846">
    <property type="entry name" value="N-acetylmuramoyl-L-alanine amidase-like"/>
    <property type="match status" value="1"/>
</dbReference>
<evidence type="ECO:0000256" key="2">
    <source>
        <dbReference type="SAM" id="MobiDB-lite"/>
    </source>
</evidence>
<dbReference type="Proteomes" id="UP001595937">
    <property type="component" value="Unassembled WGS sequence"/>
</dbReference>
<protein>
    <submittedName>
        <fullName evidence="4">S-layer homology domain-containing protein</fullName>
    </submittedName>
</protein>
<dbReference type="PANTHER" id="PTHR11022:SF41">
    <property type="entry name" value="PEPTIDOGLYCAN-RECOGNITION PROTEIN LC-RELATED"/>
    <property type="match status" value="1"/>
</dbReference>
<dbReference type="InterPro" id="IPR006619">
    <property type="entry name" value="PGRP_domain_met/bac"/>
</dbReference>
<dbReference type="PANTHER" id="PTHR11022">
    <property type="entry name" value="PEPTIDOGLYCAN RECOGNITION PROTEIN"/>
    <property type="match status" value="1"/>
</dbReference>
<dbReference type="GeneID" id="303298811"/>
<feature type="domain" description="SLH" evidence="3">
    <location>
        <begin position="519"/>
        <end position="582"/>
    </location>
</feature>
<dbReference type="Pfam" id="PF00395">
    <property type="entry name" value="SLH"/>
    <property type="match status" value="3"/>
</dbReference>
<feature type="domain" description="SLH" evidence="3">
    <location>
        <begin position="584"/>
        <end position="642"/>
    </location>
</feature>
<dbReference type="PROSITE" id="PS51318">
    <property type="entry name" value="TAT"/>
    <property type="match status" value="1"/>
</dbReference>
<dbReference type="EMBL" id="JBHSLN010000018">
    <property type="protein sequence ID" value="MFC5296998.1"/>
    <property type="molecule type" value="Genomic_DNA"/>
</dbReference>
<proteinExistence type="inferred from homology"/>
<keyword evidence="5" id="KW-1185">Reference proteome</keyword>
<dbReference type="RefSeq" id="WP_193116812.1">
    <property type="nucleotide sequence ID" value="NZ_BAAAIR010000048.1"/>
</dbReference>